<name>A0A3R9YR85_9HYPH</name>
<keyword evidence="1" id="KW-0472">Membrane</keyword>
<comment type="caution">
    <text evidence="2">The sequence shown here is derived from an EMBL/GenBank/DDBJ whole genome shotgun (WGS) entry which is preliminary data.</text>
</comment>
<dbReference type="OrthoDB" id="7257484at2"/>
<sequence length="387" mass="43949">MFHVGGYERNDANRFFSRFGKELGRFAVCWSAQASLGPVTFDEASHVASARIDYRDAKRATATDFVLLDYDDMVMVDGARPLPVRFGRWLLAFLDYVATGTLFRFFAANWRFAFYFLYPLLGIVGPVLLGWFAWRYGQTAPLPGAGPVSAILGVVLAVLLIRRLARRYFLFHLMDLWSFSREWLRGHRPAMDERIAVWARAIDERVRRSGYDEVALVGHSTGGAIILEVAARYAAMVAARGETPAFTLLTVGSTGPKITLHPAARGARERLRALVANPGIDWGDFQALVDIINFYRCDPLALAGIANPRREPFPVVVRVRFRSMLDAEFYRRIRTSFFRLHYQFISANTKRNRYDFFMMCCGPYPLHATIRGSLVPRKNRPGEKEKA</sequence>
<dbReference type="AlphaFoldDB" id="A0A3R9YR85"/>
<protein>
    <submittedName>
        <fullName evidence="2">Lipase</fullName>
    </submittedName>
</protein>
<feature type="transmembrane region" description="Helical" evidence="1">
    <location>
        <begin position="140"/>
        <end position="161"/>
    </location>
</feature>
<keyword evidence="1" id="KW-0812">Transmembrane</keyword>
<keyword evidence="3" id="KW-1185">Reference proteome</keyword>
<dbReference type="SUPFAM" id="SSF53474">
    <property type="entry name" value="alpha/beta-Hydrolases"/>
    <property type="match status" value="1"/>
</dbReference>
<keyword evidence="1" id="KW-1133">Transmembrane helix</keyword>
<organism evidence="2 3">
    <name type="scientific">Aquibium carbonis</name>
    <dbReference type="NCBI Taxonomy" id="2495581"/>
    <lineage>
        <taxon>Bacteria</taxon>
        <taxon>Pseudomonadati</taxon>
        <taxon>Pseudomonadota</taxon>
        <taxon>Alphaproteobacteria</taxon>
        <taxon>Hyphomicrobiales</taxon>
        <taxon>Phyllobacteriaceae</taxon>
        <taxon>Aquibium</taxon>
    </lineage>
</organism>
<reference evidence="2 3" key="1">
    <citation type="submission" date="2018-12" db="EMBL/GenBank/DDBJ databases">
        <title>Mesorhizobium carbonis sp. nov., isolated from coal mine water.</title>
        <authorList>
            <person name="Xin W."/>
            <person name="Xu Z."/>
            <person name="Xiang F."/>
            <person name="Zhang J."/>
            <person name="Xi L."/>
            <person name="Liu J."/>
        </authorList>
    </citation>
    <scope>NUCLEOTIDE SEQUENCE [LARGE SCALE GENOMIC DNA]</scope>
    <source>
        <strain evidence="2 3">B2.3</strain>
    </source>
</reference>
<dbReference type="RefSeq" id="WP_126701162.1">
    <property type="nucleotide sequence ID" value="NZ_RWKW01000064.1"/>
</dbReference>
<gene>
    <name evidence="2" type="ORF">EJC49_17155</name>
</gene>
<evidence type="ECO:0000313" key="2">
    <source>
        <dbReference type="EMBL" id="RST85121.1"/>
    </source>
</evidence>
<dbReference type="Gene3D" id="3.40.50.1820">
    <property type="entry name" value="alpha/beta hydrolase"/>
    <property type="match status" value="1"/>
</dbReference>
<dbReference type="Proteomes" id="UP000278398">
    <property type="component" value="Unassembled WGS sequence"/>
</dbReference>
<proteinExistence type="predicted"/>
<feature type="transmembrane region" description="Helical" evidence="1">
    <location>
        <begin position="114"/>
        <end position="134"/>
    </location>
</feature>
<accession>A0A3R9YR85</accession>
<dbReference type="InterPro" id="IPR029058">
    <property type="entry name" value="AB_hydrolase_fold"/>
</dbReference>
<evidence type="ECO:0000313" key="3">
    <source>
        <dbReference type="Proteomes" id="UP000278398"/>
    </source>
</evidence>
<evidence type="ECO:0000256" key="1">
    <source>
        <dbReference type="SAM" id="Phobius"/>
    </source>
</evidence>
<dbReference type="EMBL" id="RWKW01000064">
    <property type="protein sequence ID" value="RST85121.1"/>
    <property type="molecule type" value="Genomic_DNA"/>
</dbReference>